<gene>
    <name evidence="9" type="ORF">A2538_04340</name>
</gene>
<evidence type="ECO:0000313" key="9">
    <source>
        <dbReference type="EMBL" id="OGH94667.1"/>
    </source>
</evidence>
<dbReference type="PRINTS" id="PR01181">
    <property type="entry name" value="DAPDCRBXLASE"/>
</dbReference>
<dbReference type="UniPathway" id="UPA00034">
    <property type="reaction ID" value="UER00027"/>
</dbReference>
<dbReference type="Gene3D" id="3.20.20.10">
    <property type="entry name" value="Alanine racemase"/>
    <property type="match status" value="1"/>
</dbReference>
<evidence type="ECO:0000256" key="5">
    <source>
        <dbReference type="NCBIfam" id="TIGR01048"/>
    </source>
</evidence>
<keyword evidence="7" id="KW-0457">Lysine biosynthesis</keyword>
<feature type="active site" description="Proton donor" evidence="6">
    <location>
        <position position="333"/>
    </location>
</feature>
<evidence type="ECO:0000256" key="1">
    <source>
        <dbReference type="ARBA" id="ARBA00001933"/>
    </source>
</evidence>
<dbReference type="InterPro" id="IPR022653">
    <property type="entry name" value="De-COase2_pyr-phos_BS"/>
</dbReference>
<evidence type="ECO:0000313" key="10">
    <source>
        <dbReference type="Proteomes" id="UP000178254"/>
    </source>
</evidence>
<keyword evidence="4 7" id="KW-0456">Lyase</keyword>
<comment type="catalytic activity">
    <reaction evidence="7">
        <text>meso-2,6-diaminopimelate + H(+) = L-lysine + CO2</text>
        <dbReference type="Rhea" id="RHEA:15101"/>
        <dbReference type="ChEBI" id="CHEBI:15378"/>
        <dbReference type="ChEBI" id="CHEBI:16526"/>
        <dbReference type="ChEBI" id="CHEBI:32551"/>
        <dbReference type="ChEBI" id="CHEBI:57791"/>
        <dbReference type="EC" id="4.1.1.20"/>
    </reaction>
</comment>
<dbReference type="InterPro" id="IPR009006">
    <property type="entry name" value="Ala_racemase/Decarboxylase_C"/>
</dbReference>
<dbReference type="EMBL" id="MFRE01000006">
    <property type="protein sequence ID" value="OGH94667.1"/>
    <property type="molecule type" value="Genomic_DNA"/>
</dbReference>
<dbReference type="PANTHER" id="PTHR43727">
    <property type="entry name" value="DIAMINOPIMELATE DECARBOXYLASE"/>
    <property type="match status" value="1"/>
</dbReference>
<dbReference type="STRING" id="1798709.A2538_04340"/>
<dbReference type="CDD" id="cd06828">
    <property type="entry name" value="PLPDE_III_DapDC"/>
    <property type="match status" value="1"/>
</dbReference>
<dbReference type="AlphaFoldDB" id="A0A1F6PES3"/>
<dbReference type="PROSITE" id="PS00878">
    <property type="entry name" value="ODR_DC_2_1"/>
    <property type="match status" value="1"/>
</dbReference>
<feature type="domain" description="Orn/DAP/Arg decarboxylase 2 N-terminal" evidence="8">
    <location>
        <begin position="35"/>
        <end position="273"/>
    </location>
</feature>
<evidence type="ECO:0000256" key="7">
    <source>
        <dbReference type="RuleBase" id="RU003738"/>
    </source>
</evidence>
<keyword evidence="2 7" id="KW-0210">Decarboxylase</keyword>
<keyword evidence="7" id="KW-0028">Amino-acid biosynthesis</keyword>
<dbReference type="Pfam" id="PF02784">
    <property type="entry name" value="Orn_Arg_deC_N"/>
    <property type="match status" value="1"/>
</dbReference>
<evidence type="ECO:0000256" key="4">
    <source>
        <dbReference type="ARBA" id="ARBA00023239"/>
    </source>
</evidence>
<dbReference type="InterPro" id="IPR022644">
    <property type="entry name" value="De-COase2_N"/>
</dbReference>
<feature type="modified residue" description="N6-(pyridoxal phosphate)lysine" evidence="6">
    <location>
        <position position="52"/>
    </location>
</feature>
<evidence type="ECO:0000256" key="3">
    <source>
        <dbReference type="ARBA" id="ARBA00022898"/>
    </source>
</evidence>
<evidence type="ECO:0000256" key="2">
    <source>
        <dbReference type="ARBA" id="ARBA00022793"/>
    </source>
</evidence>
<dbReference type="GO" id="GO:0008836">
    <property type="term" value="F:diaminopimelate decarboxylase activity"/>
    <property type="evidence" value="ECO:0007669"/>
    <property type="project" value="UniProtKB-UniRule"/>
</dbReference>
<comment type="caution">
    <text evidence="9">The sequence shown here is derived from an EMBL/GenBank/DDBJ whole genome shotgun (WGS) entry which is preliminary data.</text>
</comment>
<dbReference type="NCBIfam" id="TIGR01048">
    <property type="entry name" value="lysA"/>
    <property type="match status" value="1"/>
</dbReference>
<dbReference type="PANTHER" id="PTHR43727:SF2">
    <property type="entry name" value="GROUP IV DECARBOXYLASE"/>
    <property type="match status" value="1"/>
</dbReference>
<dbReference type="InterPro" id="IPR000183">
    <property type="entry name" value="Orn/DAP/Arg_de-COase"/>
</dbReference>
<proteinExistence type="predicted"/>
<comment type="cofactor">
    <cofactor evidence="1 6 7">
        <name>pyridoxal 5'-phosphate</name>
        <dbReference type="ChEBI" id="CHEBI:597326"/>
    </cofactor>
</comment>
<dbReference type="EC" id="4.1.1.20" evidence="5 7"/>
<dbReference type="SUPFAM" id="SSF50621">
    <property type="entry name" value="Alanine racemase C-terminal domain-like"/>
    <property type="match status" value="1"/>
</dbReference>
<keyword evidence="3 6" id="KW-0663">Pyridoxal phosphate</keyword>
<dbReference type="Proteomes" id="UP000178254">
    <property type="component" value="Unassembled WGS sequence"/>
</dbReference>
<reference evidence="9 10" key="1">
    <citation type="journal article" date="2016" name="Nat. Commun.">
        <title>Thousands of microbial genomes shed light on interconnected biogeochemical processes in an aquifer system.</title>
        <authorList>
            <person name="Anantharaman K."/>
            <person name="Brown C.T."/>
            <person name="Hug L.A."/>
            <person name="Sharon I."/>
            <person name="Castelle C.J."/>
            <person name="Probst A.J."/>
            <person name="Thomas B.C."/>
            <person name="Singh A."/>
            <person name="Wilkins M.J."/>
            <person name="Karaoz U."/>
            <person name="Brodie E.L."/>
            <person name="Williams K.H."/>
            <person name="Hubbard S.S."/>
            <person name="Banfield J.F."/>
        </authorList>
    </citation>
    <scope>NUCLEOTIDE SEQUENCE [LARGE SCALE GENOMIC DNA]</scope>
</reference>
<dbReference type="GO" id="GO:0009089">
    <property type="term" value="P:lysine biosynthetic process via diaminopimelate"/>
    <property type="evidence" value="ECO:0007669"/>
    <property type="project" value="UniProtKB-UniRule"/>
</dbReference>
<dbReference type="InterPro" id="IPR022657">
    <property type="entry name" value="De-COase2_CS"/>
</dbReference>
<dbReference type="FunFam" id="3.20.20.10:FF:000003">
    <property type="entry name" value="Diaminopimelate decarboxylase"/>
    <property type="match status" value="1"/>
</dbReference>
<name>A0A1F6PES3_9BACT</name>
<sequence>MYLPITGIKKACRLFSTPFFLYSEKKIRENCRFFFNSFKQYFPDFRPLFAVKANPNPAILRIIQQEGFGFDCSSESELWIVKKIKGHGMHTGNYIVESELRRALTTPNVVLNLDDESMLTKVGQLGMPKTLSFRINPGIVAVTMKSLQTAGPNAKFGVPIERVVASYQKAKQMGVETFGIHMMAGSNILDEKHFYGITSKLLEIVGILKKRTGIQIDFLNIGGGFGVPYQPSERSLDLNLVAKSVRKAFDEQCHRFSLKEPQLFAEPGRYITANAGWLVSQAVVIKNSHKKFIGIDASSNDLPRPSIYGAYHHATVLNKTSKRENVTIVGSICENNDQLATDRLLPKCEIGDIIVLHNAGGHAYAMGHNYNGKTRHAEYLLMNKSNLKCIRRAETIADLFKRCNE</sequence>
<comment type="pathway">
    <text evidence="7">Amino-acid biosynthesis; L-lysine biosynthesis via DAP pathway; L-lysine from DL-2,6-diaminopimelate: step 1/1.</text>
</comment>
<accession>A0A1F6PES3</accession>
<dbReference type="PRINTS" id="PR01179">
    <property type="entry name" value="ODADCRBXLASE"/>
</dbReference>
<organism evidence="9 10">
    <name type="scientific">Candidatus Magasanikbacteria bacterium RIFOXYD2_FULL_41_14</name>
    <dbReference type="NCBI Taxonomy" id="1798709"/>
    <lineage>
        <taxon>Bacteria</taxon>
        <taxon>Candidatus Magasanikiibacteriota</taxon>
    </lineage>
</organism>
<protein>
    <recommendedName>
        <fullName evidence="5 7">Diaminopimelate decarboxylase</fullName>
        <ecNumber evidence="5 7">4.1.1.20</ecNumber>
    </recommendedName>
</protein>
<dbReference type="PROSITE" id="PS00879">
    <property type="entry name" value="ODR_DC_2_2"/>
    <property type="match status" value="1"/>
</dbReference>
<evidence type="ECO:0000259" key="8">
    <source>
        <dbReference type="Pfam" id="PF02784"/>
    </source>
</evidence>
<dbReference type="InterPro" id="IPR002986">
    <property type="entry name" value="DAP_deCOOHase_LysA"/>
</dbReference>
<dbReference type="InterPro" id="IPR029066">
    <property type="entry name" value="PLP-binding_barrel"/>
</dbReference>
<dbReference type="SUPFAM" id="SSF51419">
    <property type="entry name" value="PLP-binding barrel"/>
    <property type="match status" value="1"/>
</dbReference>
<evidence type="ECO:0000256" key="6">
    <source>
        <dbReference type="PIRSR" id="PIRSR600183-50"/>
    </source>
</evidence>
<dbReference type="Gene3D" id="2.40.37.10">
    <property type="entry name" value="Lyase, Ornithine Decarboxylase, Chain A, domain 1"/>
    <property type="match status" value="1"/>
</dbReference>